<proteinExistence type="predicted"/>
<dbReference type="Proteomes" id="UP001175000">
    <property type="component" value="Unassembled WGS sequence"/>
</dbReference>
<keyword evidence="4" id="KW-1185">Reference proteome</keyword>
<dbReference type="EMBL" id="JAULSU010000001">
    <property type="protein sequence ID" value="KAK0631547.1"/>
    <property type="molecule type" value="Genomic_DNA"/>
</dbReference>
<evidence type="ECO:0000313" key="3">
    <source>
        <dbReference type="EMBL" id="KAK0631547.1"/>
    </source>
</evidence>
<keyword evidence="2" id="KW-0732">Signal</keyword>
<reference evidence="3" key="1">
    <citation type="submission" date="2023-06" db="EMBL/GenBank/DDBJ databases">
        <title>Genome-scale phylogeny and comparative genomics of the fungal order Sordariales.</title>
        <authorList>
            <consortium name="Lawrence Berkeley National Laboratory"/>
            <person name="Hensen N."/>
            <person name="Bonometti L."/>
            <person name="Westerberg I."/>
            <person name="Brannstrom I.O."/>
            <person name="Guillou S."/>
            <person name="Cros-Aarteil S."/>
            <person name="Calhoun S."/>
            <person name="Haridas S."/>
            <person name="Kuo A."/>
            <person name="Mondo S."/>
            <person name="Pangilinan J."/>
            <person name="Riley R."/>
            <person name="Labutti K."/>
            <person name="Andreopoulos B."/>
            <person name="Lipzen A."/>
            <person name="Chen C."/>
            <person name="Yanf M."/>
            <person name="Daum C."/>
            <person name="Ng V."/>
            <person name="Clum A."/>
            <person name="Steindorff A."/>
            <person name="Ohm R."/>
            <person name="Martin F."/>
            <person name="Silar P."/>
            <person name="Natvig D."/>
            <person name="Lalanne C."/>
            <person name="Gautier V."/>
            <person name="Ament-Velasquez S.L."/>
            <person name="Kruys A."/>
            <person name="Hutchinson M.I."/>
            <person name="Powell A.J."/>
            <person name="Barry K."/>
            <person name="Miller A.N."/>
            <person name="Grigoriev I.V."/>
            <person name="Debuchy R."/>
            <person name="Gladieux P."/>
            <person name="Thoren M.H."/>
            <person name="Johannesson H."/>
        </authorList>
    </citation>
    <scope>NUCLEOTIDE SEQUENCE</scope>
    <source>
        <strain evidence="3">CBS 606.72</strain>
    </source>
</reference>
<evidence type="ECO:0000256" key="2">
    <source>
        <dbReference type="SAM" id="SignalP"/>
    </source>
</evidence>
<feature type="region of interest" description="Disordered" evidence="1">
    <location>
        <begin position="72"/>
        <end position="117"/>
    </location>
</feature>
<name>A0AA39XCQ9_9PEZI</name>
<evidence type="ECO:0000256" key="1">
    <source>
        <dbReference type="SAM" id="MobiDB-lite"/>
    </source>
</evidence>
<feature type="compositionally biased region" description="Low complexity" evidence="1">
    <location>
        <begin position="73"/>
        <end position="100"/>
    </location>
</feature>
<feature type="chain" id="PRO_5041470509" evidence="2">
    <location>
        <begin position="20"/>
        <end position="147"/>
    </location>
</feature>
<protein>
    <submittedName>
        <fullName evidence="3">Uncharacterized protein</fullName>
    </submittedName>
</protein>
<comment type="caution">
    <text evidence="3">The sequence shown here is derived from an EMBL/GenBank/DDBJ whole genome shotgun (WGS) entry which is preliminary data.</text>
</comment>
<sequence>MPDMTLRTIALLAISAVAAADTTLTFTKTWNNVDITVLPHTTISGGCRATAVVTVTGEDSLDALTSLRDLPCPTGAGSAGGTTETTRTTARLTTTPTPTGVPGGTDGTGASSPTPRPNSAVRVYGDVNWQLGFAVMLGALGVAQLIA</sequence>
<feature type="signal peptide" evidence="2">
    <location>
        <begin position="1"/>
        <end position="19"/>
    </location>
</feature>
<gene>
    <name evidence="3" type="ORF">B0T14DRAFT_597180</name>
</gene>
<accession>A0AA39XCQ9</accession>
<organism evidence="3 4">
    <name type="scientific">Immersiella caudata</name>
    <dbReference type="NCBI Taxonomy" id="314043"/>
    <lineage>
        <taxon>Eukaryota</taxon>
        <taxon>Fungi</taxon>
        <taxon>Dikarya</taxon>
        <taxon>Ascomycota</taxon>
        <taxon>Pezizomycotina</taxon>
        <taxon>Sordariomycetes</taxon>
        <taxon>Sordariomycetidae</taxon>
        <taxon>Sordariales</taxon>
        <taxon>Lasiosphaeriaceae</taxon>
        <taxon>Immersiella</taxon>
    </lineage>
</organism>
<evidence type="ECO:0000313" key="4">
    <source>
        <dbReference type="Proteomes" id="UP001175000"/>
    </source>
</evidence>
<dbReference type="AlphaFoldDB" id="A0AA39XCQ9"/>